<dbReference type="Proteomes" id="UP000613974">
    <property type="component" value="Unassembled WGS sequence"/>
</dbReference>
<dbReference type="GeneID" id="95594800"/>
<dbReference type="EMBL" id="BNEC01000003">
    <property type="protein sequence ID" value="GHI68514.1"/>
    <property type="molecule type" value="Genomic_DNA"/>
</dbReference>
<feature type="transmembrane region" description="Helical" evidence="1">
    <location>
        <begin position="6"/>
        <end position="22"/>
    </location>
</feature>
<organism evidence="2 3">
    <name type="scientific">Streptomyces nojiriensis</name>
    <dbReference type="NCBI Taxonomy" id="66374"/>
    <lineage>
        <taxon>Bacteria</taxon>
        <taxon>Bacillati</taxon>
        <taxon>Actinomycetota</taxon>
        <taxon>Actinomycetes</taxon>
        <taxon>Kitasatosporales</taxon>
        <taxon>Streptomycetaceae</taxon>
        <taxon>Streptomyces</taxon>
    </lineage>
</organism>
<gene>
    <name evidence="2" type="ORF">Snoj_24320</name>
</gene>
<protein>
    <recommendedName>
        <fullName evidence="4">Integral membrane protein</fullName>
    </recommendedName>
</protein>
<evidence type="ECO:0000313" key="3">
    <source>
        <dbReference type="Proteomes" id="UP000613974"/>
    </source>
</evidence>
<dbReference type="RefSeq" id="WP_189744889.1">
    <property type="nucleotide sequence ID" value="NZ_BMRL01000016.1"/>
</dbReference>
<feature type="transmembrane region" description="Helical" evidence="1">
    <location>
        <begin position="43"/>
        <end position="63"/>
    </location>
</feature>
<evidence type="ECO:0000256" key="1">
    <source>
        <dbReference type="SAM" id="Phobius"/>
    </source>
</evidence>
<name>A0ABQ3SK47_9ACTN</name>
<accession>A0ABQ3SK47</accession>
<keyword evidence="1" id="KW-0812">Transmembrane</keyword>
<proteinExistence type="predicted"/>
<evidence type="ECO:0000313" key="2">
    <source>
        <dbReference type="EMBL" id="GHI68514.1"/>
    </source>
</evidence>
<reference evidence="3" key="1">
    <citation type="submission" date="2023-07" db="EMBL/GenBank/DDBJ databases">
        <title>Whole genome shotgun sequence of Streptomyces nojiriensis NBRC 13794.</title>
        <authorList>
            <person name="Komaki H."/>
            <person name="Tamura T."/>
        </authorList>
    </citation>
    <scope>NUCLEOTIDE SEQUENCE [LARGE SCALE GENOMIC DNA]</scope>
    <source>
        <strain evidence="3">NBRC 13794</strain>
    </source>
</reference>
<evidence type="ECO:0008006" key="4">
    <source>
        <dbReference type="Google" id="ProtNLM"/>
    </source>
</evidence>
<keyword evidence="1" id="KW-0472">Membrane</keyword>
<comment type="caution">
    <text evidence="2">The sequence shown here is derived from an EMBL/GenBank/DDBJ whole genome shotgun (WGS) entry which is preliminary data.</text>
</comment>
<sequence length="108" mass="11864">MHIVTIIGAAALAVFASIVYMRKISKTVRQDRYISPTFLDHEIVSFRTELAYGFALGLSLALLNNVLPLWASLAVFLAAVLPSTELVRRRHNRRVESPTTPDGDSGAP</sequence>
<keyword evidence="1" id="KW-1133">Transmembrane helix</keyword>
<keyword evidence="3" id="KW-1185">Reference proteome</keyword>